<feature type="domain" description="Enolase N-terminal" evidence="9">
    <location>
        <begin position="10"/>
        <end position="142"/>
    </location>
</feature>
<keyword evidence="7" id="KW-0456">Lyase</keyword>
<dbReference type="InterPro" id="IPR020810">
    <property type="entry name" value="Enolase_C"/>
</dbReference>
<sequence>MSSADSGVTITTVRGREILDSRGSPTVEAEVILSTGLAVHAAVPSGASTGSHEALELRDKDPARFNGNGVLKAVANLNDTIGPWLVGRSPMDQAAIDAGLNGLDGTPEKSNLGANAILAVSLAVAKAAAGVSSPNGSLWHYLSNGGPVTLPVPMFNILNGGKHASNSADIQEFMVMPVGLASFSDALRAGAEIYQSLKLLLGAGGHNTTVGDEGGFAPSLPSNRDALEIVLKAVEKAGYTPGTDVHIALDVAATELFQVKDSLYVLEREGRSLTSEDMVRLYQEWVAEYPIISIEDGLSEDDWAGWTSLHQLLSSSIQILGDDLLVTNITRIQRSIEEKSSNAVLLKPNQIGSLSETHAALKMAREAGWGAVMSHRSGETEDTTIADLAVAWDVRQIKTGAPARSERVAKYNRLLRIESELGDKAHYAGESAFEYLGRP</sequence>
<evidence type="ECO:0000259" key="9">
    <source>
        <dbReference type="SMART" id="SM01193"/>
    </source>
</evidence>
<evidence type="ECO:0000256" key="6">
    <source>
        <dbReference type="ARBA" id="ARBA00023152"/>
    </source>
</evidence>
<dbReference type="AlphaFoldDB" id="A0A381N9U9"/>
<dbReference type="Gene3D" id="3.20.20.120">
    <property type="entry name" value="Enolase-like C-terminal domain"/>
    <property type="match status" value="1"/>
</dbReference>
<dbReference type="SUPFAM" id="SSF51604">
    <property type="entry name" value="Enolase C-terminal domain-like"/>
    <property type="match status" value="1"/>
</dbReference>
<dbReference type="InterPro" id="IPR020811">
    <property type="entry name" value="Enolase_N"/>
</dbReference>
<dbReference type="InterPro" id="IPR036849">
    <property type="entry name" value="Enolase-like_C_sf"/>
</dbReference>
<protein>
    <recommendedName>
        <fullName evidence="4">phosphopyruvate hydratase</fullName>
        <ecNumber evidence="4">4.2.1.11</ecNumber>
    </recommendedName>
</protein>
<dbReference type="Pfam" id="PF00113">
    <property type="entry name" value="Enolase_C"/>
    <property type="match status" value="1"/>
</dbReference>
<dbReference type="PANTHER" id="PTHR11902:SF1">
    <property type="entry name" value="ENOLASE"/>
    <property type="match status" value="1"/>
</dbReference>
<comment type="cofactor">
    <cofactor evidence="1">
        <name>Mg(2+)</name>
        <dbReference type="ChEBI" id="CHEBI:18420"/>
    </cofactor>
</comment>
<dbReference type="SFLD" id="SFLDS00001">
    <property type="entry name" value="Enolase"/>
    <property type="match status" value="1"/>
</dbReference>
<dbReference type="PANTHER" id="PTHR11902">
    <property type="entry name" value="ENOLASE"/>
    <property type="match status" value="1"/>
</dbReference>
<dbReference type="PROSITE" id="PS00164">
    <property type="entry name" value="ENOLASE"/>
    <property type="match status" value="1"/>
</dbReference>
<dbReference type="PIRSF" id="PIRSF001400">
    <property type="entry name" value="Enolase"/>
    <property type="match status" value="1"/>
</dbReference>
<dbReference type="Gene3D" id="3.30.390.10">
    <property type="entry name" value="Enolase-like, N-terminal domain"/>
    <property type="match status" value="1"/>
</dbReference>
<evidence type="ECO:0000313" key="10">
    <source>
        <dbReference type="EMBL" id="SUZ51391.1"/>
    </source>
</evidence>
<dbReference type="InterPro" id="IPR020809">
    <property type="entry name" value="Enolase_CS"/>
</dbReference>
<dbReference type="HAMAP" id="MF_00318">
    <property type="entry name" value="Enolase"/>
    <property type="match status" value="1"/>
</dbReference>
<dbReference type="EC" id="4.2.1.11" evidence="4"/>
<keyword evidence="6" id="KW-0324">Glycolysis</keyword>
<evidence type="ECO:0000256" key="7">
    <source>
        <dbReference type="ARBA" id="ARBA00023239"/>
    </source>
</evidence>
<dbReference type="SFLD" id="SFLDG00178">
    <property type="entry name" value="enolase"/>
    <property type="match status" value="1"/>
</dbReference>
<dbReference type="GO" id="GO:0000287">
    <property type="term" value="F:magnesium ion binding"/>
    <property type="evidence" value="ECO:0007669"/>
    <property type="project" value="InterPro"/>
</dbReference>
<dbReference type="GO" id="GO:0004634">
    <property type="term" value="F:phosphopyruvate hydratase activity"/>
    <property type="evidence" value="ECO:0007669"/>
    <property type="project" value="UniProtKB-EC"/>
</dbReference>
<evidence type="ECO:0000256" key="5">
    <source>
        <dbReference type="ARBA" id="ARBA00022842"/>
    </source>
</evidence>
<evidence type="ECO:0000256" key="1">
    <source>
        <dbReference type="ARBA" id="ARBA00001946"/>
    </source>
</evidence>
<dbReference type="SMART" id="SM01193">
    <property type="entry name" value="Enolase_N"/>
    <property type="match status" value="1"/>
</dbReference>
<proteinExistence type="inferred from homology"/>
<dbReference type="InterPro" id="IPR000941">
    <property type="entry name" value="Enolase"/>
</dbReference>
<accession>A0A381N9U9</accession>
<organism evidence="10">
    <name type="scientific">marine metagenome</name>
    <dbReference type="NCBI Taxonomy" id="408172"/>
    <lineage>
        <taxon>unclassified sequences</taxon>
        <taxon>metagenomes</taxon>
        <taxon>ecological metagenomes</taxon>
    </lineage>
</organism>
<comment type="similarity">
    <text evidence="3">Belongs to the enolase family.</text>
</comment>
<evidence type="ECO:0000256" key="4">
    <source>
        <dbReference type="ARBA" id="ARBA00012058"/>
    </source>
</evidence>
<evidence type="ECO:0000259" key="8">
    <source>
        <dbReference type="SMART" id="SM01192"/>
    </source>
</evidence>
<dbReference type="UniPathway" id="UPA00109">
    <property type="reaction ID" value="UER00187"/>
</dbReference>
<dbReference type="SFLD" id="SFLDF00002">
    <property type="entry name" value="enolase"/>
    <property type="match status" value="1"/>
</dbReference>
<name>A0A381N9U9_9ZZZZ</name>
<dbReference type="CDD" id="cd03313">
    <property type="entry name" value="enolase"/>
    <property type="match status" value="1"/>
</dbReference>
<dbReference type="GO" id="GO:0006096">
    <property type="term" value="P:glycolytic process"/>
    <property type="evidence" value="ECO:0007669"/>
    <property type="project" value="UniProtKB-UniPathway"/>
</dbReference>
<dbReference type="SMART" id="SM01192">
    <property type="entry name" value="Enolase_C"/>
    <property type="match status" value="1"/>
</dbReference>
<dbReference type="PRINTS" id="PR00148">
    <property type="entry name" value="ENOLASE"/>
</dbReference>
<dbReference type="Pfam" id="PF03952">
    <property type="entry name" value="Enolase_N"/>
    <property type="match status" value="1"/>
</dbReference>
<feature type="domain" description="Enolase C-terminal TIM barrel" evidence="8">
    <location>
        <begin position="147"/>
        <end position="435"/>
    </location>
</feature>
<dbReference type="GO" id="GO:0000015">
    <property type="term" value="C:phosphopyruvate hydratase complex"/>
    <property type="evidence" value="ECO:0007669"/>
    <property type="project" value="InterPro"/>
</dbReference>
<dbReference type="SUPFAM" id="SSF54826">
    <property type="entry name" value="Enolase N-terminal domain-like"/>
    <property type="match status" value="1"/>
</dbReference>
<evidence type="ECO:0000256" key="2">
    <source>
        <dbReference type="ARBA" id="ARBA00005031"/>
    </source>
</evidence>
<dbReference type="NCBIfam" id="TIGR01060">
    <property type="entry name" value="eno"/>
    <property type="match status" value="1"/>
</dbReference>
<reference evidence="10" key="1">
    <citation type="submission" date="2018-05" db="EMBL/GenBank/DDBJ databases">
        <authorList>
            <person name="Lanie J.A."/>
            <person name="Ng W.-L."/>
            <person name="Kazmierczak K.M."/>
            <person name="Andrzejewski T.M."/>
            <person name="Davidsen T.M."/>
            <person name="Wayne K.J."/>
            <person name="Tettelin H."/>
            <person name="Glass J.I."/>
            <person name="Rusch D."/>
            <person name="Podicherti R."/>
            <person name="Tsui H.-C.T."/>
            <person name="Winkler M.E."/>
        </authorList>
    </citation>
    <scope>NUCLEOTIDE SEQUENCE</scope>
</reference>
<gene>
    <name evidence="10" type="ORF">METZ01_LOCUS4245</name>
</gene>
<keyword evidence="5" id="KW-0460">Magnesium</keyword>
<dbReference type="EMBL" id="UINC01000221">
    <property type="protein sequence ID" value="SUZ51391.1"/>
    <property type="molecule type" value="Genomic_DNA"/>
</dbReference>
<evidence type="ECO:0000256" key="3">
    <source>
        <dbReference type="ARBA" id="ARBA00009604"/>
    </source>
</evidence>
<comment type="pathway">
    <text evidence="2">Carbohydrate degradation; glycolysis; pyruvate from D-glyceraldehyde 3-phosphate: step 4/5.</text>
</comment>
<dbReference type="InterPro" id="IPR029017">
    <property type="entry name" value="Enolase-like_N"/>
</dbReference>